<keyword evidence="2" id="KW-1185">Reference proteome</keyword>
<sequence length="177" mass="19446">MSNIKQLRAQLGKSLAQDATLMPDSPLSKSWDEPAMPVPDHRSPHLRALKPHPSAGLCSTLERPLSCSGIHHPKMTPTSPTFDRHICPAIVATRSPMMVGHGHHQSLGTGAALHHHKDSLRDHFTAFLTLITTSVSMNSRANTSRPESIGPPLILLEFLLPRRSIRSRMVTNASRLE</sequence>
<reference evidence="1 2" key="1">
    <citation type="submission" date="2015-08" db="EMBL/GenBank/DDBJ databases">
        <title>Next Generation Sequencing and Analysis of the Genome of Puccinia sorghi L Schw, the Causal Agent of Maize Common Rust.</title>
        <authorList>
            <person name="Rochi L."/>
            <person name="Burguener G."/>
            <person name="Darino M."/>
            <person name="Turjanski A."/>
            <person name="Kreff E."/>
            <person name="Dieguez M.J."/>
            <person name="Sacco F."/>
        </authorList>
    </citation>
    <scope>NUCLEOTIDE SEQUENCE [LARGE SCALE GENOMIC DNA]</scope>
    <source>
        <strain evidence="1 2">RO10H11247</strain>
    </source>
</reference>
<protein>
    <submittedName>
        <fullName evidence="1">Uncharacterized protein</fullName>
    </submittedName>
</protein>
<name>A0A0L6VR91_9BASI</name>
<comment type="caution">
    <text evidence="1">The sequence shown here is derived from an EMBL/GenBank/DDBJ whole genome shotgun (WGS) entry which is preliminary data.</text>
</comment>
<dbReference type="VEuPathDB" id="FungiDB:VP01_1171g1"/>
<gene>
    <name evidence="1" type="ORF">VP01_1171g1</name>
</gene>
<dbReference type="EMBL" id="LAVV01001910">
    <property type="protein sequence ID" value="KNZ63216.1"/>
    <property type="molecule type" value="Genomic_DNA"/>
</dbReference>
<dbReference type="AlphaFoldDB" id="A0A0L6VR91"/>
<evidence type="ECO:0000313" key="1">
    <source>
        <dbReference type="EMBL" id="KNZ63216.1"/>
    </source>
</evidence>
<evidence type="ECO:0000313" key="2">
    <source>
        <dbReference type="Proteomes" id="UP000037035"/>
    </source>
</evidence>
<proteinExistence type="predicted"/>
<accession>A0A0L6VR91</accession>
<dbReference type="Proteomes" id="UP000037035">
    <property type="component" value="Unassembled WGS sequence"/>
</dbReference>
<organism evidence="1 2">
    <name type="scientific">Puccinia sorghi</name>
    <dbReference type="NCBI Taxonomy" id="27349"/>
    <lineage>
        <taxon>Eukaryota</taxon>
        <taxon>Fungi</taxon>
        <taxon>Dikarya</taxon>
        <taxon>Basidiomycota</taxon>
        <taxon>Pucciniomycotina</taxon>
        <taxon>Pucciniomycetes</taxon>
        <taxon>Pucciniales</taxon>
        <taxon>Pucciniaceae</taxon>
        <taxon>Puccinia</taxon>
    </lineage>
</organism>